<dbReference type="AlphaFoldDB" id="Q6AQE1"/>
<dbReference type="HOGENOM" id="CLU_1330180_0_0_7"/>
<evidence type="ECO:0000313" key="3">
    <source>
        <dbReference type="Proteomes" id="UP000000602"/>
    </source>
</evidence>
<dbReference type="STRING" id="177439.DP0703"/>
<proteinExistence type="predicted"/>
<dbReference type="KEGG" id="dps:DP0703"/>
<dbReference type="EMBL" id="CR522870">
    <property type="protein sequence ID" value="CAG35432.1"/>
    <property type="molecule type" value="Genomic_DNA"/>
</dbReference>
<sequence>MTEISSDITPGKLLSLSERTICEKVAQQEVISDSKRATALLSIDDGMTQTQAAKASSMTLGQLRYALVLFKKSGLQMFADTDPALIAISPAPEVPAEETEVMDVPEPAETEKINLTTAPDSAKVEMDNSIIPVKKEKKKMAKKKKNDKDSKKKDKKEQKLLSLKEQSEKEKKKKAKKKKEKKKGKKQEDGKTPKEAACKKKDKKNK</sequence>
<keyword evidence="3" id="KW-1185">Reference proteome</keyword>
<feature type="compositionally biased region" description="Basic residues" evidence="1">
    <location>
        <begin position="171"/>
        <end position="185"/>
    </location>
</feature>
<protein>
    <submittedName>
        <fullName evidence="2">Uncharacterized protein</fullName>
    </submittedName>
</protein>
<feature type="region of interest" description="Disordered" evidence="1">
    <location>
        <begin position="112"/>
        <end position="206"/>
    </location>
</feature>
<feature type="compositionally biased region" description="Basic residues" evidence="1">
    <location>
        <begin position="135"/>
        <end position="145"/>
    </location>
</feature>
<gene>
    <name evidence="2" type="ordered locus">DP0703</name>
</gene>
<feature type="compositionally biased region" description="Basic and acidic residues" evidence="1">
    <location>
        <begin position="146"/>
        <end position="159"/>
    </location>
</feature>
<accession>Q6AQE1</accession>
<dbReference type="eggNOG" id="COG3415">
    <property type="taxonomic scope" value="Bacteria"/>
</dbReference>
<feature type="compositionally biased region" description="Basic and acidic residues" evidence="1">
    <location>
        <begin position="186"/>
        <end position="199"/>
    </location>
</feature>
<name>Q6AQE1_DESPS</name>
<organism evidence="2 3">
    <name type="scientific">Desulfotalea psychrophila (strain LSv54 / DSM 12343)</name>
    <dbReference type="NCBI Taxonomy" id="177439"/>
    <lineage>
        <taxon>Bacteria</taxon>
        <taxon>Pseudomonadati</taxon>
        <taxon>Thermodesulfobacteriota</taxon>
        <taxon>Desulfobulbia</taxon>
        <taxon>Desulfobulbales</taxon>
        <taxon>Desulfocapsaceae</taxon>
        <taxon>Desulfotalea</taxon>
    </lineage>
</organism>
<evidence type="ECO:0000256" key="1">
    <source>
        <dbReference type="SAM" id="MobiDB-lite"/>
    </source>
</evidence>
<dbReference type="Proteomes" id="UP000000602">
    <property type="component" value="Chromosome"/>
</dbReference>
<evidence type="ECO:0000313" key="2">
    <source>
        <dbReference type="EMBL" id="CAG35432.1"/>
    </source>
</evidence>
<reference evidence="3" key="1">
    <citation type="journal article" date="2004" name="Environ. Microbiol.">
        <title>The genome of Desulfotalea psychrophila, a sulfate-reducing bacterium from permanently cold Arctic sediments.</title>
        <authorList>
            <person name="Rabus R."/>
            <person name="Ruepp A."/>
            <person name="Frickey T."/>
            <person name="Rattei T."/>
            <person name="Fartmann B."/>
            <person name="Stark M."/>
            <person name="Bauer M."/>
            <person name="Zibat A."/>
            <person name="Lombardot T."/>
            <person name="Becker I."/>
            <person name="Amann J."/>
            <person name="Gellner K."/>
            <person name="Teeling H."/>
            <person name="Leuschner W.D."/>
            <person name="Gloeckner F.-O."/>
            <person name="Lupas A.N."/>
            <person name="Amann R."/>
            <person name="Klenk H.-P."/>
        </authorList>
    </citation>
    <scope>NUCLEOTIDE SEQUENCE [LARGE SCALE GENOMIC DNA]</scope>
    <source>
        <strain evidence="3">DSM 12343 / LSv54</strain>
    </source>
</reference>